<proteinExistence type="predicted"/>
<dbReference type="STRING" id="1333998.M2A_2724"/>
<dbReference type="RefSeq" id="WP_045448573.1">
    <property type="nucleotide sequence ID" value="NZ_BBIO01000016.1"/>
</dbReference>
<dbReference type="AlphaFoldDB" id="A0A081BDV7"/>
<dbReference type="InterPro" id="IPR036291">
    <property type="entry name" value="NAD(P)-bd_dom_sf"/>
</dbReference>
<dbReference type="eggNOG" id="COG1028">
    <property type="taxonomic scope" value="Bacteria"/>
</dbReference>
<evidence type="ECO:0000313" key="1">
    <source>
        <dbReference type="EMBL" id="GAK46225.1"/>
    </source>
</evidence>
<sequence>MSGKVAIIFGVGAVQGLGAALARKFAKEGMNVLLAGRTQEKLDKAAESITEGGGKAATAIADVTRPDEVARAFDAAEKLGELEAVLYNAGNNAIIPFMELTPERFEEFWRVGCLGGFHVGQEAVRRLLPRGHGSILFTGASGSLRGKANFAHFASAKAALRNMVQSMAREFGPQGLHIGHVVIDGVINGEMARSRFQAYLDKLGDDGALEPDAIAEAFWALHEQPRSAWTHELDLRPFKENW</sequence>
<reference evidence="1 2" key="1">
    <citation type="submission" date="2014-07" db="EMBL/GenBank/DDBJ databases">
        <title>Tepidicaulis marinum gen. nov., sp. nov., a novel marine bacterium denitrifying nitrate to nitrous oxide strictly under microaerobic conditions.</title>
        <authorList>
            <person name="Takeuchi M."/>
            <person name="Yamagishi T."/>
            <person name="Kamagata Y."/>
            <person name="Oshima K."/>
            <person name="Hattori M."/>
            <person name="Katayama T."/>
            <person name="Hanada S."/>
            <person name="Tamaki H."/>
            <person name="Marumo K."/>
            <person name="Maeda H."/>
            <person name="Nedachi M."/>
            <person name="Iwasaki W."/>
            <person name="Suwa Y."/>
            <person name="Sakata S."/>
        </authorList>
    </citation>
    <scope>NUCLEOTIDE SEQUENCE [LARGE SCALE GENOMIC DNA]</scope>
    <source>
        <strain evidence="1 2">MA2</strain>
    </source>
</reference>
<comment type="caution">
    <text evidence="1">The sequence shown here is derived from an EMBL/GenBank/DDBJ whole genome shotgun (WGS) entry which is preliminary data.</text>
</comment>
<dbReference type="PANTHER" id="PTHR43431">
    <property type="entry name" value="OXIDOREDUCTASE, SHORT CHAIN DEHYDROGENASE/REDUCTASE FAMILY (AFU_ORTHOLOGUE AFUA_5G14000)"/>
    <property type="match status" value="1"/>
</dbReference>
<dbReference type="Gene3D" id="3.40.50.720">
    <property type="entry name" value="NAD(P)-binding Rossmann-like Domain"/>
    <property type="match status" value="1"/>
</dbReference>
<accession>A0A081BDV7</accession>
<dbReference type="SUPFAM" id="SSF51735">
    <property type="entry name" value="NAD(P)-binding Rossmann-fold domains"/>
    <property type="match status" value="1"/>
</dbReference>
<name>A0A081BDV7_9HYPH</name>
<protein>
    <submittedName>
        <fullName evidence="1">Oxidoreductase, short-chain dehydrogenase/reductase family</fullName>
    </submittedName>
</protein>
<gene>
    <name evidence="1" type="ORF">M2A_2724</name>
</gene>
<dbReference type="Pfam" id="PF00106">
    <property type="entry name" value="adh_short"/>
    <property type="match status" value="1"/>
</dbReference>
<dbReference type="EMBL" id="BBIO01000016">
    <property type="protein sequence ID" value="GAK46225.1"/>
    <property type="molecule type" value="Genomic_DNA"/>
</dbReference>
<evidence type="ECO:0000313" key="2">
    <source>
        <dbReference type="Proteomes" id="UP000028702"/>
    </source>
</evidence>
<organism evidence="1 2">
    <name type="scientific">Tepidicaulis marinus</name>
    <dbReference type="NCBI Taxonomy" id="1333998"/>
    <lineage>
        <taxon>Bacteria</taxon>
        <taxon>Pseudomonadati</taxon>
        <taxon>Pseudomonadota</taxon>
        <taxon>Alphaproteobacteria</taxon>
        <taxon>Hyphomicrobiales</taxon>
        <taxon>Parvibaculaceae</taxon>
        <taxon>Tepidicaulis</taxon>
    </lineage>
</organism>
<dbReference type="PANTHER" id="PTHR43431:SF7">
    <property type="entry name" value="OXIDOREDUCTASE, SHORT CHAIN DEHYDROGENASE_REDUCTASE FAMILY (AFU_ORTHOLOGUE AFUA_5G14000)"/>
    <property type="match status" value="1"/>
</dbReference>
<dbReference type="Proteomes" id="UP000028702">
    <property type="component" value="Unassembled WGS sequence"/>
</dbReference>
<dbReference type="InterPro" id="IPR002347">
    <property type="entry name" value="SDR_fam"/>
</dbReference>
<keyword evidence="2" id="KW-1185">Reference proteome</keyword>
<dbReference type="PRINTS" id="PR00081">
    <property type="entry name" value="GDHRDH"/>
</dbReference>